<sequence>MVSVLFRALWLSVKAGRNENGSGLDVIAGGEQLEPVQSAPDADDVAITTQCSPMFKEENRVINVPSQCGLKYDSSSAT</sequence>
<gene>
    <name evidence="2" type="ORF">V6N12_009779</name>
</gene>
<accession>A0ABR2EC72</accession>
<protein>
    <submittedName>
        <fullName evidence="2">Uncharacterized protein</fullName>
    </submittedName>
</protein>
<keyword evidence="1" id="KW-0732">Signal</keyword>
<dbReference type="EMBL" id="JBBPBM010000016">
    <property type="protein sequence ID" value="KAK8557548.1"/>
    <property type="molecule type" value="Genomic_DNA"/>
</dbReference>
<evidence type="ECO:0000313" key="2">
    <source>
        <dbReference type="EMBL" id="KAK8557548.1"/>
    </source>
</evidence>
<feature type="signal peptide" evidence="1">
    <location>
        <begin position="1"/>
        <end position="15"/>
    </location>
</feature>
<dbReference type="Proteomes" id="UP001472677">
    <property type="component" value="Unassembled WGS sequence"/>
</dbReference>
<feature type="chain" id="PRO_5046145150" evidence="1">
    <location>
        <begin position="16"/>
        <end position="78"/>
    </location>
</feature>
<name>A0ABR2EC72_9ROSI</name>
<proteinExistence type="predicted"/>
<reference evidence="2 3" key="1">
    <citation type="journal article" date="2024" name="G3 (Bethesda)">
        <title>Genome assembly of Hibiscus sabdariffa L. provides insights into metabolisms of medicinal natural products.</title>
        <authorList>
            <person name="Kim T."/>
        </authorList>
    </citation>
    <scope>NUCLEOTIDE SEQUENCE [LARGE SCALE GENOMIC DNA]</scope>
    <source>
        <strain evidence="2">TK-2024</strain>
        <tissue evidence="2">Old leaves</tissue>
    </source>
</reference>
<organism evidence="2 3">
    <name type="scientific">Hibiscus sabdariffa</name>
    <name type="common">roselle</name>
    <dbReference type="NCBI Taxonomy" id="183260"/>
    <lineage>
        <taxon>Eukaryota</taxon>
        <taxon>Viridiplantae</taxon>
        <taxon>Streptophyta</taxon>
        <taxon>Embryophyta</taxon>
        <taxon>Tracheophyta</taxon>
        <taxon>Spermatophyta</taxon>
        <taxon>Magnoliopsida</taxon>
        <taxon>eudicotyledons</taxon>
        <taxon>Gunneridae</taxon>
        <taxon>Pentapetalae</taxon>
        <taxon>rosids</taxon>
        <taxon>malvids</taxon>
        <taxon>Malvales</taxon>
        <taxon>Malvaceae</taxon>
        <taxon>Malvoideae</taxon>
        <taxon>Hibiscus</taxon>
    </lineage>
</organism>
<comment type="caution">
    <text evidence="2">The sequence shown here is derived from an EMBL/GenBank/DDBJ whole genome shotgun (WGS) entry which is preliminary data.</text>
</comment>
<evidence type="ECO:0000313" key="3">
    <source>
        <dbReference type="Proteomes" id="UP001472677"/>
    </source>
</evidence>
<keyword evidence="3" id="KW-1185">Reference proteome</keyword>
<evidence type="ECO:0000256" key="1">
    <source>
        <dbReference type="SAM" id="SignalP"/>
    </source>
</evidence>